<dbReference type="OrthoDB" id="9779623at2"/>
<dbReference type="SUPFAM" id="SSF51735">
    <property type="entry name" value="NAD(P)-binding Rossmann-fold domains"/>
    <property type="match status" value="1"/>
</dbReference>
<dbReference type="RefSeq" id="WP_111344625.1">
    <property type="nucleotide sequence ID" value="NZ_QHHQ01000002.1"/>
</dbReference>
<dbReference type="InterPro" id="IPR002347">
    <property type="entry name" value="SDR_fam"/>
</dbReference>
<dbReference type="AlphaFoldDB" id="A0A8B2NP18"/>
<dbReference type="PANTHER" id="PTHR42760:SF133">
    <property type="entry name" value="3-OXOACYL-[ACYL-CARRIER-PROTEIN] REDUCTASE"/>
    <property type="match status" value="1"/>
</dbReference>
<accession>A0A8B2NP18</accession>
<evidence type="ECO:0000313" key="4">
    <source>
        <dbReference type="EMBL" id="RAI01635.1"/>
    </source>
</evidence>
<name>A0A8B2NP18_9HYPH</name>
<organism evidence="4 5">
    <name type="scientific">Acuticoccus sediminis</name>
    <dbReference type="NCBI Taxonomy" id="2184697"/>
    <lineage>
        <taxon>Bacteria</taxon>
        <taxon>Pseudomonadati</taxon>
        <taxon>Pseudomonadota</taxon>
        <taxon>Alphaproteobacteria</taxon>
        <taxon>Hyphomicrobiales</taxon>
        <taxon>Amorphaceae</taxon>
        <taxon>Acuticoccus</taxon>
    </lineage>
</organism>
<evidence type="ECO:0000256" key="1">
    <source>
        <dbReference type="ARBA" id="ARBA00006484"/>
    </source>
</evidence>
<comment type="caution">
    <text evidence="4">The sequence shown here is derived from an EMBL/GenBank/DDBJ whole genome shotgun (WGS) entry which is preliminary data.</text>
</comment>
<dbReference type="EMBL" id="QHHQ01000002">
    <property type="protein sequence ID" value="RAI01635.1"/>
    <property type="molecule type" value="Genomic_DNA"/>
</dbReference>
<dbReference type="PRINTS" id="PR00080">
    <property type="entry name" value="SDRFAMILY"/>
</dbReference>
<comment type="similarity">
    <text evidence="1">Belongs to the short-chain dehydrogenases/reductases (SDR) family.</text>
</comment>
<dbReference type="Gene3D" id="3.40.50.720">
    <property type="entry name" value="NAD(P)-binding Rossmann-like Domain"/>
    <property type="match status" value="1"/>
</dbReference>
<sequence length="251" mass="25595">MTGPAATRAIVTGAGSGIGAAIAARLADGGVCVLAVDLKPDGLDAYEGQDRIATLLADVTARDAPERIFAACDAAFGGVDVLVNNAGLGNARPLHDTDDETLDRYLDVNLRSVMRLSRAFVSAPGAGERAIVNVTSVFGEVGFPGVAAYAAAKAGIIGLTRQMVADYGPLGVRVNAVAPGLIATPATAERMAKNARFQRLTVGQIPAGRAGRPEEVAEVVAFLASPAASYVSGQVITVDGGWTACRYTAPD</sequence>
<reference evidence="4 5" key="1">
    <citation type="submission" date="2018-05" db="EMBL/GenBank/DDBJ databases">
        <title>Acuticoccus sediminis sp. nov., isolated from deep-sea sediment of Indian Ocean.</title>
        <authorList>
            <person name="Liu X."/>
            <person name="Lai Q."/>
            <person name="Du Y."/>
            <person name="Sun F."/>
            <person name="Zhang X."/>
            <person name="Wang S."/>
            <person name="Shao Z."/>
        </authorList>
    </citation>
    <scope>NUCLEOTIDE SEQUENCE [LARGE SCALE GENOMIC DNA]</scope>
    <source>
        <strain evidence="4 5">PTG4-2</strain>
    </source>
</reference>
<dbReference type="PRINTS" id="PR00081">
    <property type="entry name" value="GDHRDH"/>
</dbReference>
<dbReference type="GO" id="GO:0016616">
    <property type="term" value="F:oxidoreductase activity, acting on the CH-OH group of donors, NAD or NADP as acceptor"/>
    <property type="evidence" value="ECO:0007669"/>
    <property type="project" value="UniProtKB-ARBA"/>
</dbReference>
<evidence type="ECO:0000256" key="2">
    <source>
        <dbReference type="ARBA" id="ARBA00023002"/>
    </source>
</evidence>
<dbReference type="InterPro" id="IPR036291">
    <property type="entry name" value="NAD(P)-bd_dom_sf"/>
</dbReference>
<feature type="domain" description="Ketoreductase" evidence="3">
    <location>
        <begin position="7"/>
        <end position="180"/>
    </location>
</feature>
<proteinExistence type="inferred from homology"/>
<keyword evidence="5" id="KW-1185">Reference proteome</keyword>
<dbReference type="SMART" id="SM00822">
    <property type="entry name" value="PKS_KR"/>
    <property type="match status" value="1"/>
</dbReference>
<protein>
    <submittedName>
        <fullName evidence="4">Short-chain dehydrogenase</fullName>
    </submittedName>
</protein>
<dbReference type="InterPro" id="IPR057326">
    <property type="entry name" value="KR_dom"/>
</dbReference>
<dbReference type="PANTHER" id="PTHR42760">
    <property type="entry name" value="SHORT-CHAIN DEHYDROGENASES/REDUCTASES FAMILY MEMBER"/>
    <property type="match status" value="1"/>
</dbReference>
<keyword evidence="2" id="KW-0560">Oxidoreductase</keyword>
<gene>
    <name evidence="4" type="ORF">DLJ53_09465</name>
</gene>
<evidence type="ECO:0000313" key="5">
    <source>
        <dbReference type="Proteomes" id="UP000249590"/>
    </source>
</evidence>
<dbReference type="CDD" id="cd05233">
    <property type="entry name" value="SDR_c"/>
    <property type="match status" value="1"/>
</dbReference>
<evidence type="ECO:0000259" key="3">
    <source>
        <dbReference type="SMART" id="SM00822"/>
    </source>
</evidence>
<dbReference type="Pfam" id="PF13561">
    <property type="entry name" value="adh_short_C2"/>
    <property type="match status" value="1"/>
</dbReference>
<dbReference type="FunFam" id="3.40.50.720:FF:000084">
    <property type="entry name" value="Short-chain dehydrogenase reductase"/>
    <property type="match status" value="1"/>
</dbReference>
<dbReference type="Proteomes" id="UP000249590">
    <property type="component" value="Unassembled WGS sequence"/>
</dbReference>